<evidence type="ECO:0000313" key="1">
    <source>
        <dbReference type="EMBL" id="HHY28040.1"/>
    </source>
</evidence>
<comment type="caution">
    <text evidence="1">The sequence shown here is derived from an EMBL/GenBank/DDBJ whole genome shotgun (WGS) entry which is preliminary data.</text>
</comment>
<protein>
    <submittedName>
        <fullName evidence="1">Uncharacterized protein</fullName>
    </submittedName>
</protein>
<dbReference type="AlphaFoldDB" id="A0A7C7DBU7"/>
<evidence type="ECO:0000313" key="2">
    <source>
        <dbReference type="Proteomes" id="UP000553059"/>
    </source>
</evidence>
<proteinExistence type="predicted"/>
<gene>
    <name evidence="1" type="ORF">GX523_15095</name>
</gene>
<accession>A0A7C7DBU7</accession>
<reference evidence="1 2" key="1">
    <citation type="journal article" date="2020" name="Biotechnol. Biofuels">
        <title>New insights from the biogas microbiome by comprehensive genome-resolved metagenomics of nearly 1600 species originating from multiple anaerobic digesters.</title>
        <authorList>
            <person name="Campanaro S."/>
            <person name="Treu L."/>
            <person name="Rodriguez-R L.M."/>
            <person name="Kovalovszki A."/>
            <person name="Ziels R.M."/>
            <person name="Maus I."/>
            <person name="Zhu X."/>
            <person name="Kougias P.G."/>
            <person name="Basile A."/>
            <person name="Luo G."/>
            <person name="Schluter A."/>
            <person name="Konstantinidis K.T."/>
            <person name="Angelidaki I."/>
        </authorList>
    </citation>
    <scope>NUCLEOTIDE SEQUENCE [LARGE SCALE GENOMIC DNA]</scope>
    <source>
        <strain evidence="1">AS05jafATM_4</strain>
    </source>
</reference>
<sequence>MRDESIHFHGIQPVSKGELAGEEEVDVVARRILAKNRHAFEEHIRQIHSLMITETEGLDGIEAKAARLGYSLVKSHAFVDVRSYTII</sequence>
<dbReference type="EMBL" id="DUTF01000332">
    <property type="protein sequence ID" value="HHY28040.1"/>
    <property type="molecule type" value="Genomic_DNA"/>
</dbReference>
<organism evidence="1 2">
    <name type="scientific">Desulfitobacterium dehalogenans</name>
    <dbReference type="NCBI Taxonomy" id="36854"/>
    <lineage>
        <taxon>Bacteria</taxon>
        <taxon>Bacillati</taxon>
        <taxon>Bacillota</taxon>
        <taxon>Clostridia</taxon>
        <taxon>Eubacteriales</taxon>
        <taxon>Desulfitobacteriaceae</taxon>
        <taxon>Desulfitobacterium</taxon>
    </lineage>
</organism>
<name>A0A7C7DBU7_9FIRM</name>
<dbReference type="Proteomes" id="UP000553059">
    <property type="component" value="Unassembled WGS sequence"/>
</dbReference>